<dbReference type="InterPro" id="IPR009030">
    <property type="entry name" value="Growth_fac_rcpt_cys_sf"/>
</dbReference>
<accession>A0A9W7AME1</accession>
<dbReference type="EMBL" id="BLQM01000177">
    <property type="protein sequence ID" value="GMH72555.1"/>
    <property type="molecule type" value="Genomic_DNA"/>
</dbReference>
<organism evidence="2 3">
    <name type="scientific">Triparma laevis f. inornata</name>
    <dbReference type="NCBI Taxonomy" id="1714386"/>
    <lineage>
        <taxon>Eukaryota</taxon>
        <taxon>Sar</taxon>
        <taxon>Stramenopiles</taxon>
        <taxon>Ochrophyta</taxon>
        <taxon>Bolidophyceae</taxon>
        <taxon>Parmales</taxon>
        <taxon>Triparmaceae</taxon>
        <taxon>Triparma</taxon>
    </lineage>
</organism>
<reference evidence="3" key="1">
    <citation type="journal article" date="2023" name="Commun. Biol.">
        <title>Genome analysis of Parmales, the sister group of diatoms, reveals the evolutionary specialization of diatoms from phago-mixotrophs to photoautotrophs.</title>
        <authorList>
            <person name="Ban H."/>
            <person name="Sato S."/>
            <person name="Yoshikawa S."/>
            <person name="Yamada K."/>
            <person name="Nakamura Y."/>
            <person name="Ichinomiya M."/>
            <person name="Sato N."/>
            <person name="Blanc-Mathieu R."/>
            <person name="Endo H."/>
            <person name="Kuwata A."/>
            <person name="Ogata H."/>
        </authorList>
    </citation>
    <scope>NUCLEOTIDE SEQUENCE [LARGE SCALE GENOMIC DNA]</scope>
</reference>
<dbReference type="Proteomes" id="UP001162640">
    <property type="component" value="Unassembled WGS sequence"/>
</dbReference>
<dbReference type="Gene3D" id="2.10.220.10">
    <property type="entry name" value="Hormone Receptor, Insulin-like Growth Factor Receptor 1, Chain A, domain 2"/>
    <property type="match status" value="1"/>
</dbReference>
<dbReference type="AlphaFoldDB" id="A0A9W7AME1"/>
<evidence type="ECO:0000313" key="2">
    <source>
        <dbReference type="EMBL" id="GMH72555.1"/>
    </source>
</evidence>
<evidence type="ECO:0000256" key="1">
    <source>
        <dbReference type="SAM" id="MobiDB-lite"/>
    </source>
</evidence>
<protein>
    <recommendedName>
        <fullName evidence="4">Tyrosine-protein kinase ephrin type A/B receptor-like domain-containing protein</fullName>
    </recommendedName>
</protein>
<proteinExistence type="predicted"/>
<dbReference type="SUPFAM" id="SSF57184">
    <property type="entry name" value="Growth factor receptor domain"/>
    <property type="match status" value="1"/>
</dbReference>
<feature type="region of interest" description="Disordered" evidence="1">
    <location>
        <begin position="1"/>
        <end position="24"/>
    </location>
</feature>
<sequence length="121" mass="12269">MRQACDAGKASSTKGAPSESTCTSCESGTYSTLALASTSCTNCDAGRYSSTLSAASVDNWLACKAEKASSTTGAPSVSTCTSCEPGTYSTFITGATQDSDGVWIEDRDSFGSFGRVGNPLA</sequence>
<evidence type="ECO:0000313" key="3">
    <source>
        <dbReference type="Proteomes" id="UP001162640"/>
    </source>
</evidence>
<evidence type="ECO:0008006" key="4">
    <source>
        <dbReference type="Google" id="ProtNLM"/>
    </source>
</evidence>
<name>A0A9W7AME1_9STRA</name>
<comment type="caution">
    <text evidence="2">The sequence shown here is derived from an EMBL/GenBank/DDBJ whole genome shotgun (WGS) entry which is preliminary data.</text>
</comment>
<gene>
    <name evidence="2" type="ORF">TL16_g05947</name>
</gene>